<dbReference type="Proteomes" id="UP000251647">
    <property type="component" value="Unassembled WGS sequence"/>
</dbReference>
<evidence type="ECO:0000256" key="5">
    <source>
        <dbReference type="ARBA" id="ARBA00022989"/>
    </source>
</evidence>
<reference evidence="8 9" key="1">
    <citation type="submission" date="2018-06" db="EMBL/GenBank/DDBJ databases">
        <authorList>
            <consortium name="Pathogen Informatics"/>
            <person name="Doyle S."/>
        </authorList>
    </citation>
    <scope>NUCLEOTIDE SEQUENCE [LARGE SCALE GENOMIC DNA]</scope>
    <source>
        <strain evidence="8 9">NCTC11647</strain>
    </source>
</reference>
<feature type="transmembrane region" description="Helical" evidence="7">
    <location>
        <begin position="428"/>
        <end position="446"/>
    </location>
</feature>
<dbReference type="GO" id="GO:0022857">
    <property type="term" value="F:transmembrane transporter activity"/>
    <property type="evidence" value="ECO:0007669"/>
    <property type="project" value="InterPro"/>
</dbReference>
<evidence type="ECO:0000256" key="6">
    <source>
        <dbReference type="ARBA" id="ARBA00023136"/>
    </source>
</evidence>
<feature type="transmembrane region" description="Helical" evidence="7">
    <location>
        <begin position="80"/>
        <end position="97"/>
    </location>
</feature>
<keyword evidence="6 7" id="KW-0472">Membrane</keyword>
<keyword evidence="4 7" id="KW-0812">Transmembrane</keyword>
<accession>A0A2T3QJ00</accession>
<feature type="transmembrane region" description="Helical" evidence="7">
    <location>
        <begin position="507"/>
        <end position="524"/>
    </location>
</feature>
<dbReference type="InterPro" id="IPR006726">
    <property type="entry name" value="PHBA_efflux_AaeB/fusaric-R"/>
</dbReference>
<feature type="transmembrane region" description="Helical" evidence="7">
    <location>
        <begin position="103"/>
        <end position="120"/>
    </location>
</feature>
<keyword evidence="5 7" id="KW-1133">Transmembrane helix</keyword>
<feature type="transmembrane region" description="Helical" evidence="7">
    <location>
        <begin position="132"/>
        <end position="152"/>
    </location>
</feature>
<feature type="transmembrane region" description="Helical" evidence="7">
    <location>
        <begin position="453"/>
        <end position="471"/>
    </location>
</feature>
<evidence type="ECO:0000313" key="8">
    <source>
        <dbReference type="EMBL" id="SPY44175.1"/>
    </source>
</evidence>
<keyword evidence="2" id="KW-0813">Transport</keyword>
<evidence type="ECO:0000256" key="2">
    <source>
        <dbReference type="ARBA" id="ARBA00022448"/>
    </source>
</evidence>
<feature type="transmembrane region" description="Helical" evidence="7">
    <location>
        <begin position="378"/>
        <end position="397"/>
    </location>
</feature>
<evidence type="ECO:0000256" key="1">
    <source>
        <dbReference type="ARBA" id="ARBA00004651"/>
    </source>
</evidence>
<proteinExistence type="predicted"/>
<feature type="transmembrane region" description="Helical" evidence="7">
    <location>
        <begin position="58"/>
        <end position="75"/>
    </location>
</feature>
<comment type="subcellular location">
    <subcellularLocation>
        <location evidence="1">Cell membrane</location>
        <topology evidence="1">Multi-pass membrane protein</topology>
    </subcellularLocation>
</comment>
<feature type="transmembrane region" description="Helical" evidence="7">
    <location>
        <begin position="404"/>
        <end position="422"/>
    </location>
</feature>
<evidence type="ECO:0000256" key="4">
    <source>
        <dbReference type="ARBA" id="ARBA00022692"/>
    </source>
</evidence>
<dbReference type="EMBL" id="UATL01000005">
    <property type="protein sequence ID" value="SPY44175.1"/>
    <property type="molecule type" value="Genomic_DNA"/>
</dbReference>
<evidence type="ECO:0000256" key="3">
    <source>
        <dbReference type="ARBA" id="ARBA00022475"/>
    </source>
</evidence>
<dbReference type="OrthoDB" id="5750541at2"/>
<sequence>MISKRWIMPLKVASALTLAIVIALAFGWNKPYWAAFAVIVMAATETNGHSLKKGRLRLLGTCAGVVIAFILVSLLGQQPLAFLVVYSIIIAICIYQQSNPKNGYAWTMGLMVSCVIIVMGKMTSEQTFTIAALRLQETILGVLCFSFVFSIFSPASSRITLLNTLKNNAETKQDKIEQAICSLQANNTLSKNVSWGDGLKYLARIDDLLQAAKSDSYQVSSEFTIWDSIREQQNQWILLSGHLSEAINLINTPFTQEQKEDLIEILTQLKTRYSNSITLLEYTVEHPHSTMDDLRQYLNNTTAKSSYTLTLESLLDNRNSQHGALRMLAENLLKMDTLQEQMYQNLIQAIINDKPSKAHPKKPTKSSVLTLTFDSERLINVLKILIIFWVSVALWVYVPMQGGAMIVMLSLIFGSVALSLPFVSPRYILLHMICWAALALLQYTFILPHLSHLWQLGLFYFINVFSLWFYFNQPQQIFHRLLGCQTLMLMTTSAIQLTPSYNIETSLLTITLLSIALLIIFWIYNGIFSSQPEFVFLRQLTQFRIRLYFKINKLLRKKTHSLISLELSTPVQAVSLAEMASTKINWSTYNDLDKDKVENVLNLAYRACFHYRSFEDNYNNWREKQYSEGINRLIVESLTELANIMRTSMIHEKISTTHTATLSALQEYLISYRHNESLSALNAVFTVDEINKNYQLITSLLLFIQSLKEVSTQISTQQLYQLKLSPFSL</sequence>
<dbReference type="Pfam" id="PF04632">
    <property type="entry name" value="FUSC"/>
    <property type="match status" value="1"/>
</dbReference>
<dbReference type="PANTHER" id="PTHR30509:SF9">
    <property type="entry name" value="MULTIDRUG RESISTANCE PROTEIN MDTO"/>
    <property type="match status" value="1"/>
</dbReference>
<evidence type="ECO:0000313" key="9">
    <source>
        <dbReference type="Proteomes" id="UP000251647"/>
    </source>
</evidence>
<dbReference type="GO" id="GO:0005886">
    <property type="term" value="C:plasma membrane"/>
    <property type="evidence" value="ECO:0007669"/>
    <property type="project" value="UniProtKB-SubCell"/>
</dbReference>
<gene>
    <name evidence="8" type="primary">aaeB</name>
    <name evidence="8" type="ORF">NCTC11647_03112</name>
</gene>
<organism evidence="8 9">
    <name type="scientific">Photobacterium damselae</name>
    <dbReference type="NCBI Taxonomy" id="38293"/>
    <lineage>
        <taxon>Bacteria</taxon>
        <taxon>Pseudomonadati</taxon>
        <taxon>Pseudomonadota</taxon>
        <taxon>Gammaproteobacteria</taxon>
        <taxon>Vibrionales</taxon>
        <taxon>Vibrionaceae</taxon>
        <taxon>Photobacterium</taxon>
    </lineage>
</organism>
<name>A0A2T3QJ00_PHODM</name>
<dbReference type="PANTHER" id="PTHR30509">
    <property type="entry name" value="P-HYDROXYBENZOIC ACID EFFLUX PUMP SUBUNIT-RELATED"/>
    <property type="match status" value="1"/>
</dbReference>
<dbReference type="RefSeq" id="WP_005306048.1">
    <property type="nucleotide sequence ID" value="NZ_PYOG01000013.1"/>
</dbReference>
<protein>
    <submittedName>
        <fullName evidence="8">p-hydroxybenzoic acid efflux pump subunit AaeB</fullName>
    </submittedName>
</protein>
<evidence type="ECO:0000256" key="7">
    <source>
        <dbReference type="SAM" id="Phobius"/>
    </source>
</evidence>
<dbReference type="AlphaFoldDB" id="A0A2T3QJ00"/>
<keyword evidence="3" id="KW-1003">Cell membrane</keyword>